<evidence type="ECO:0000313" key="2">
    <source>
        <dbReference type="Proteomes" id="UP000824151"/>
    </source>
</evidence>
<comment type="caution">
    <text evidence="1">The sequence shown here is derived from an EMBL/GenBank/DDBJ whole genome shotgun (WGS) entry which is preliminary data.</text>
</comment>
<reference evidence="1" key="2">
    <citation type="submission" date="2021-04" db="EMBL/GenBank/DDBJ databases">
        <authorList>
            <person name="Gilroy R."/>
        </authorList>
    </citation>
    <scope>NUCLEOTIDE SEQUENCE</scope>
    <source>
        <strain evidence="1">ChiHejej3B27-3195</strain>
    </source>
</reference>
<dbReference type="AlphaFoldDB" id="A0A9D1UV18"/>
<proteinExistence type="predicted"/>
<name>A0A9D1UV18_9MICC</name>
<evidence type="ECO:0000313" key="1">
    <source>
        <dbReference type="EMBL" id="HIX00906.1"/>
    </source>
</evidence>
<protein>
    <submittedName>
        <fullName evidence="1">Uncharacterized protein</fullName>
    </submittedName>
</protein>
<accession>A0A9D1UV18</accession>
<dbReference type="EMBL" id="DXGD01000454">
    <property type="protein sequence ID" value="HIX00906.1"/>
    <property type="molecule type" value="Genomic_DNA"/>
</dbReference>
<dbReference type="Proteomes" id="UP000824151">
    <property type="component" value="Unassembled WGS sequence"/>
</dbReference>
<organism evidence="1 2">
    <name type="scientific">Candidatus Nesterenkonia stercoripullorum</name>
    <dbReference type="NCBI Taxonomy" id="2838701"/>
    <lineage>
        <taxon>Bacteria</taxon>
        <taxon>Bacillati</taxon>
        <taxon>Actinomycetota</taxon>
        <taxon>Actinomycetes</taxon>
        <taxon>Micrococcales</taxon>
        <taxon>Micrococcaceae</taxon>
        <taxon>Nesterenkonia</taxon>
    </lineage>
</organism>
<sequence>MSEYHVAIRMSRKLTDDEIELLSGALSSPVTELSMDGEDIVMMTLHSEDSRTAPHEAAHIAETATGVEANSTQLLP</sequence>
<reference evidence="1" key="1">
    <citation type="journal article" date="2021" name="PeerJ">
        <title>Extensive microbial diversity within the chicken gut microbiome revealed by metagenomics and culture.</title>
        <authorList>
            <person name="Gilroy R."/>
            <person name="Ravi A."/>
            <person name="Getino M."/>
            <person name="Pursley I."/>
            <person name="Horton D.L."/>
            <person name="Alikhan N.F."/>
            <person name="Baker D."/>
            <person name="Gharbi K."/>
            <person name="Hall N."/>
            <person name="Watson M."/>
            <person name="Adriaenssens E.M."/>
            <person name="Foster-Nyarko E."/>
            <person name="Jarju S."/>
            <person name="Secka A."/>
            <person name="Antonio M."/>
            <person name="Oren A."/>
            <person name="Chaudhuri R.R."/>
            <person name="La Ragione R."/>
            <person name="Hildebrand F."/>
            <person name="Pallen M.J."/>
        </authorList>
    </citation>
    <scope>NUCLEOTIDE SEQUENCE</scope>
    <source>
        <strain evidence="1">ChiHejej3B27-3195</strain>
    </source>
</reference>
<gene>
    <name evidence="1" type="ORF">H9871_12285</name>
</gene>